<dbReference type="PANTHER" id="PTHR35276:SF1">
    <property type="entry name" value="TRNA (MNM(5)S(2)U34)-METHYLTRANSFERASE, CHLOROPLASTIC"/>
    <property type="match status" value="1"/>
</dbReference>
<evidence type="ECO:0000313" key="2">
    <source>
        <dbReference type="Proteomes" id="UP001491310"/>
    </source>
</evidence>
<name>A0ABR2YQP1_9CHLO</name>
<proteinExistence type="predicted"/>
<organism evidence="1 2">
    <name type="scientific">Coccomyxa subellipsoidea</name>
    <dbReference type="NCBI Taxonomy" id="248742"/>
    <lineage>
        <taxon>Eukaryota</taxon>
        <taxon>Viridiplantae</taxon>
        <taxon>Chlorophyta</taxon>
        <taxon>core chlorophytes</taxon>
        <taxon>Trebouxiophyceae</taxon>
        <taxon>Trebouxiophyceae incertae sedis</taxon>
        <taxon>Coccomyxaceae</taxon>
        <taxon>Coccomyxa</taxon>
    </lineage>
</organism>
<evidence type="ECO:0000313" key="1">
    <source>
        <dbReference type="EMBL" id="KAK9909212.1"/>
    </source>
</evidence>
<dbReference type="InterPro" id="IPR010719">
    <property type="entry name" value="MnmM_MeTrfase"/>
</dbReference>
<reference evidence="1 2" key="1">
    <citation type="journal article" date="2024" name="Nat. Commun.">
        <title>Phylogenomics reveals the evolutionary origins of lichenization in chlorophyte algae.</title>
        <authorList>
            <person name="Puginier C."/>
            <person name="Libourel C."/>
            <person name="Otte J."/>
            <person name="Skaloud P."/>
            <person name="Haon M."/>
            <person name="Grisel S."/>
            <person name="Petersen M."/>
            <person name="Berrin J.G."/>
            <person name="Delaux P.M."/>
            <person name="Dal Grande F."/>
            <person name="Keller J."/>
        </authorList>
    </citation>
    <scope>NUCLEOTIDE SEQUENCE [LARGE SCALE GENOMIC DNA]</scope>
    <source>
        <strain evidence="1 2">SAG 216-7</strain>
    </source>
</reference>
<dbReference type="SUPFAM" id="SSF53335">
    <property type="entry name" value="S-adenosyl-L-methionine-dependent methyltransferases"/>
    <property type="match status" value="1"/>
</dbReference>
<dbReference type="InterPro" id="IPR029063">
    <property type="entry name" value="SAM-dependent_MTases_sf"/>
</dbReference>
<comment type="caution">
    <text evidence="1">The sequence shown here is derived from an EMBL/GenBank/DDBJ whole genome shotgun (WGS) entry which is preliminary data.</text>
</comment>
<accession>A0ABR2YQP1</accession>
<sequence length="184" mass="20221">MTSVAQRAWHQFVKEGDTVVDATCGNGNDSKWLAERIGPNGNLVAFDIQEDAIRSTSAVLEDEVDPELLPNTRFIRGCHSTMQEHVQAASFVCFNLGFLPGGDRTIVSQPTTTVAALKAAMAILEPRGIISVLAYVGHPGGMEEYKAVQEVVMQIHPQDFTVLEQRILNRPNSPVLILLWRRPG</sequence>
<keyword evidence="2" id="KW-1185">Reference proteome</keyword>
<dbReference type="EMBL" id="JALJOT010000007">
    <property type="protein sequence ID" value="KAK9909212.1"/>
    <property type="molecule type" value="Genomic_DNA"/>
</dbReference>
<protein>
    <recommendedName>
        <fullName evidence="3">S-adenosyl-L-methionine-dependent methyltransferase</fullName>
    </recommendedName>
</protein>
<dbReference type="Gene3D" id="3.40.50.150">
    <property type="entry name" value="Vaccinia Virus protein VP39"/>
    <property type="match status" value="1"/>
</dbReference>
<evidence type="ECO:0008006" key="3">
    <source>
        <dbReference type="Google" id="ProtNLM"/>
    </source>
</evidence>
<dbReference type="PANTHER" id="PTHR35276">
    <property type="entry name" value="S-ADENOSYL-L-METHIONINE-DEPENDENT METHYLTRANSFERASES SUPERFAMILY PROTEIN"/>
    <property type="match status" value="1"/>
</dbReference>
<dbReference type="Pfam" id="PF06962">
    <property type="entry name" value="rRNA_methylase"/>
    <property type="match status" value="1"/>
</dbReference>
<dbReference type="Proteomes" id="UP001491310">
    <property type="component" value="Unassembled WGS sequence"/>
</dbReference>
<gene>
    <name evidence="1" type="ORF">WJX75_008841</name>
</gene>